<reference evidence="1 2" key="1">
    <citation type="journal article" date="2023" name="Int. J. Mol. Sci.">
        <title>De Novo Assembly and Annotation of 11 Diverse Shrub Willow (Salix) Genomes Reveals Novel Gene Organization in Sex-Linked Regions.</title>
        <authorList>
            <person name="Hyden B."/>
            <person name="Feng K."/>
            <person name="Yates T.B."/>
            <person name="Jawdy S."/>
            <person name="Cereghino C."/>
            <person name="Smart L.B."/>
            <person name="Muchero W."/>
        </authorList>
    </citation>
    <scope>NUCLEOTIDE SEQUENCE [LARGE SCALE GENOMIC DNA]</scope>
    <source>
        <tissue evidence="1">Shoot tip</tissue>
    </source>
</reference>
<protein>
    <submittedName>
        <fullName evidence="1">Uncharacterized protein</fullName>
    </submittedName>
</protein>
<keyword evidence="2" id="KW-1185">Reference proteome</keyword>
<organism evidence="1 2">
    <name type="scientific">Salix udensis</name>
    <dbReference type="NCBI Taxonomy" id="889485"/>
    <lineage>
        <taxon>Eukaryota</taxon>
        <taxon>Viridiplantae</taxon>
        <taxon>Streptophyta</taxon>
        <taxon>Embryophyta</taxon>
        <taxon>Tracheophyta</taxon>
        <taxon>Spermatophyta</taxon>
        <taxon>Magnoliopsida</taxon>
        <taxon>eudicotyledons</taxon>
        <taxon>Gunneridae</taxon>
        <taxon>Pentapetalae</taxon>
        <taxon>rosids</taxon>
        <taxon>fabids</taxon>
        <taxon>Malpighiales</taxon>
        <taxon>Salicaceae</taxon>
        <taxon>Saliceae</taxon>
        <taxon>Salix</taxon>
    </lineage>
</organism>
<dbReference type="AlphaFoldDB" id="A0AAD6JUI0"/>
<name>A0AAD6JUI0_9ROSI</name>
<dbReference type="Proteomes" id="UP001162972">
    <property type="component" value="Chromosome 15Z"/>
</dbReference>
<comment type="caution">
    <text evidence="1">The sequence shown here is derived from an EMBL/GenBank/DDBJ whole genome shotgun (WGS) entry which is preliminary data.</text>
</comment>
<evidence type="ECO:0000313" key="2">
    <source>
        <dbReference type="Proteomes" id="UP001162972"/>
    </source>
</evidence>
<proteinExistence type="predicted"/>
<sequence length="152" mass="16891">MSFKDKVSTDFGKAKDNMVIGDEDYIIQKWRKSLQSNSLIRSKNFLLEEDMEYVLTGGLWQGSDFQHDVQGVFSFNVGVPLASLDVLNTVTLTLEHDPLNIDSMDVTNDGHAPNVQAFLSLLSIVKHGKPLQDRTLILSNELPNVNDVTAAV</sequence>
<dbReference type="EMBL" id="JAPFFJ010000014">
    <property type="protein sequence ID" value="KAJ6411563.1"/>
    <property type="molecule type" value="Genomic_DNA"/>
</dbReference>
<accession>A0AAD6JUI0</accession>
<gene>
    <name evidence="1" type="ORF">OIU84_008192</name>
</gene>
<evidence type="ECO:0000313" key="1">
    <source>
        <dbReference type="EMBL" id="KAJ6411563.1"/>
    </source>
</evidence>